<protein>
    <submittedName>
        <fullName evidence="2">Uncharacterized protein</fullName>
    </submittedName>
</protein>
<reference evidence="2 3" key="1">
    <citation type="submission" date="2018-06" db="EMBL/GenBank/DDBJ databases">
        <title>Genomic Encyclopedia of Type Strains, Phase IV (KMG-V): Genome sequencing to study the core and pangenomes of soil and plant-associated prokaryotes.</title>
        <authorList>
            <person name="Whitman W."/>
        </authorList>
    </citation>
    <scope>NUCLEOTIDE SEQUENCE [LARGE SCALE GENOMIC DNA]</scope>
    <source>
        <strain evidence="2 3">SRCL-318</strain>
        <strain evidence="1 4">SRMrh-85</strain>
    </source>
</reference>
<comment type="caution">
    <text evidence="2">The sequence shown here is derived from an EMBL/GenBank/DDBJ whole genome shotgun (WGS) entry which is preliminary data.</text>
</comment>
<dbReference type="OrthoDB" id="9135361at2"/>
<keyword evidence="4" id="KW-1185">Reference proteome</keyword>
<accession>A0A2U0ZPH1</accession>
<proteinExistence type="predicted"/>
<dbReference type="AlphaFoldDB" id="A0A2U0ZPH1"/>
<dbReference type="RefSeq" id="WP_110388643.1">
    <property type="nucleotide sequence ID" value="NZ_JACHVZ010000032.1"/>
</dbReference>
<dbReference type="EMBL" id="QJSQ01000038">
    <property type="protein sequence ID" value="PYE14507.1"/>
    <property type="molecule type" value="Genomic_DNA"/>
</dbReference>
<dbReference type="EMBL" id="JACHVZ010000032">
    <property type="protein sequence ID" value="MBB2932805.1"/>
    <property type="molecule type" value="Genomic_DNA"/>
</dbReference>
<sequence length="94" mass="10533">MGKLIIFLIFAFMAYAVLKQLLRVVRFFEPNQRPPEAETVDVAAREVAAAGTKTGQDWADEVKRSYDLFKAGVLTKEEFEQVKAQVLARVAANT</sequence>
<evidence type="ECO:0000313" key="1">
    <source>
        <dbReference type="EMBL" id="MBB2932805.1"/>
    </source>
</evidence>
<evidence type="ECO:0000313" key="3">
    <source>
        <dbReference type="Proteomes" id="UP000247772"/>
    </source>
</evidence>
<gene>
    <name evidence="2" type="ORF">C7410_13845</name>
    <name evidence="1" type="ORF">FHX59_007293</name>
</gene>
<dbReference type="Proteomes" id="UP000247772">
    <property type="component" value="Unassembled WGS sequence"/>
</dbReference>
<evidence type="ECO:0000313" key="2">
    <source>
        <dbReference type="EMBL" id="PYE14507.1"/>
    </source>
</evidence>
<name>A0A2U0ZPH1_9BURK</name>
<evidence type="ECO:0000313" key="4">
    <source>
        <dbReference type="Proteomes" id="UP000533533"/>
    </source>
</evidence>
<dbReference type="Proteomes" id="UP000533533">
    <property type="component" value="Unassembled WGS sequence"/>
</dbReference>
<organism evidence="2 3">
    <name type="scientific">Paraburkholderia silvatlantica</name>
    <dbReference type="NCBI Taxonomy" id="321895"/>
    <lineage>
        <taxon>Bacteria</taxon>
        <taxon>Pseudomonadati</taxon>
        <taxon>Pseudomonadota</taxon>
        <taxon>Betaproteobacteria</taxon>
        <taxon>Burkholderiales</taxon>
        <taxon>Burkholderiaceae</taxon>
        <taxon>Paraburkholderia</taxon>
    </lineage>
</organism>